<evidence type="ECO:0000256" key="8">
    <source>
        <dbReference type="SAM" id="Phobius"/>
    </source>
</evidence>
<evidence type="ECO:0000256" key="1">
    <source>
        <dbReference type="ARBA" id="ARBA00004141"/>
    </source>
</evidence>
<dbReference type="GO" id="GO:1902600">
    <property type="term" value="P:proton transmembrane transport"/>
    <property type="evidence" value="ECO:0007669"/>
    <property type="project" value="UniProtKB-KW"/>
</dbReference>
<keyword evidence="7 8" id="KW-0472">Membrane</keyword>
<dbReference type="AlphaFoldDB" id="A0A9E8ZK72"/>
<reference evidence="9" key="1">
    <citation type="submission" date="2022-12" db="EMBL/GenBank/DDBJ databases">
        <title>Polyphasic identification of a Novel Hot-Spring Cyanobacterium Ocullathermofonsia sinensis gen nov. sp. nov. and Genomic Insights on its Adaptations to the Thermal Habitat.</title>
        <authorList>
            <person name="Daroch M."/>
            <person name="Tang J."/>
            <person name="Jiang Y."/>
        </authorList>
    </citation>
    <scope>NUCLEOTIDE SEQUENCE</scope>
    <source>
        <strain evidence="9">PKUAC-SCTA174</strain>
    </source>
</reference>
<evidence type="ECO:0000256" key="4">
    <source>
        <dbReference type="ARBA" id="ARBA00022781"/>
    </source>
</evidence>
<keyword evidence="3 8" id="KW-0812">Transmembrane</keyword>
<sequence length="116" mass="13881">MHLKLEFDPNYEQQVIQELRWQRQQNRIALRWLLILLLVPILLQVLAKNLVFEPILGSYSDKNPSKVELNQEIQEQFFREFTELKEQLEIAELLGIVPPLSETERRERLEEDAVEL</sequence>
<dbReference type="PANTHER" id="PTHR33650:SF2">
    <property type="entry name" value="CHLOROPLAST ENVELOPE MEMBRANE PROTEIN"/>
    <property type="match status" value="1"/>
</dbReference>
<evidence type="ECO:0000256" key="7">
    <source>
        <dbReference type="ARBA" id="ARBA00023136"/>
    </source>
</evidence>
<dbReference type="KEGG" id="tsin:OXH18_12235"/>
<evidence type="ECO:0000256" key="6">
    <source>
        <dbReference type="ARBA" id="ARBA00023065"/>
    </source>
</evidence>
<gene>
    <name evidence="9" type="ORF">OXH18_12235</name>
</gene>
<keyword evidence="4" id="KW-0375">Hydrogen ion transport</keyword>
<accession>A0A9E8ZK72</accession>
<evidence type="ECO:0000256" key="5">
    <source>
        <dbReference type="ARBA" id="ARBA00022989"/>
    </source>
</evidence>
<organism evidence="9 10">
    <name type="scientific">Thermocoleostomius sinensis A174</name>
    <dbReference type="NCBI Taxonomy" id="2016057"/>
    <lineage>
        <taxon>Bacteria</taxon>
        <taxon>Bacillati</taxon>
        <taxon>Cyanobacteriota</taxon>
        <taxon>Cyanophyceae</taxon>
        <taxon>Oculatellales</taxon>
        <taxon>Oculatellaceae</taxon>
        <taxon>Thermocoleostomius</taxon>
    </lineage>
</organism>
<proteinExistence type="predicted"/>
<feature type="transmembrane region" description="Helical" evidence="8">
    <location>
        <begin position="28"/>
        <end position="47"/>
    </location>
</feature>
<dbReference type="EMBL" id="CP113797">
    <property type="protein sequence ID" value="WAL62723.1"/>
    <property type="molecule type" value="Genomic_DNA"/>
</dbReference>
<evidence type="ECO:0000256" key="2">
    <source>
        <dbReference type="ARBA" id="ARBA00022448"/>
    </source>
</evidence>
<dbReference type="InterPro" id="IPR004282">
    <property type="entry name" value="CemA"/>
</dbReference>
<dbReference type="GO" id="GO:0016020">
    <property type="term" value="C:membrane"/>
    <property type="evidence" value="ECO:0007669"/>
    <property type="project" value="UniProtKB-SubCell"/>
</dbReference>
<evidence type="ECO:0000313" key="10">
    <source>
        <dbReference type="Proteomes" id="UP001163152"/>
    </source>
</evidence>
<evidence type="ECO:0000256" key="3">
    <source>
        <dbReference type="ARBA" id="ARBA00022692"/>
    </source>
</evidence>
<keyword evidence="6" id="KW-0406">Ion transport</keyword>
<evidence type="ECO:0000313" key="9">
    <source>
        <dbReference type="EMBL" id="WAL62723.1"/>
    </source>
</evidence>
<name>A0A9E8ZK72_9CYAN</name>
<protein>
    <submittedName>
        <fullName evidence="9">Uncharacterized protein</fullName>
    </submittedName>
</protein>
<comment type="subcellular location">
    <subcellularLocation>
        <location evidence="1">Membrane</location>
        <topology evidence="1">Multi-pass membrane protein</topology>
    </subcellularLocation>
</comment>
<dbReference type="Pfam" id="PF03040">
    <property type="entry name" value="CemA"/>
    <property type="match status" value="1"/>
</dbReference>
<dbReference type="Proteomes" id="UP001163152">
    <property type="component" value="Chromosome"/>
</dbReference>
<keyword evidence="10" id="KW-1185">Reference proteome</keyword>
<dbReference type="PANTHER" id="PTHR33650">
    <property type="entry name" value="CHLOROPLAST ENVELOPE MEMBRANE PROTEIN-RELATED"/>
    <property type="match status" value="1"/>
</dbReference>
<dbReference type="RefSeq" id="WP_268613060.1">
    <property type="nucleotide sequence ID" value="NZ_CP113797.1"/>
</dbReference>
<keyword evidence="5 8" id="KW-1133">Transmembrane helix</keyword>
<keyword evidence="2" id="KW-0813">Transport</keyword>